<evidence type="ECO:0008006" key="8">
    <source>
        <dbReference type="Google" id="ProtNLM"/>
    </source>
</evidence>
<dbReference type="AlphaFoldDB" id="T0RKS8"/>
<keyword evidence="7" id="KW-1185">Reference proteome</keyword>
<feature type="transmembrane region" description="Helical" evidence="5">
    <location>
        <begin position="395"/>
        <end position="417"/>
    </location>
</feature>
<dbReference type="OrthoDB" id="3900342at2759"/>
<dbReference type="OMA" id="CYSKLIA"/>
<dbReference type="InterPro" id="IPR050367">
    <property type="entry name" value="APC_superfamily"/>
</dbReference>
<organism evidence="6 7">
    <name type="scientific">Saprolegnia diclina (strain VS20)</name>
    <dbReference type="NCBI Taxonomy" id="1156394"/>
    <lineage>
        <taxon>Eukaryota</taxon>
        <taxon>Sar</taxon>
        <taxon>Stramenopiles</taxon>
        <taxon>Oomycota</taxon>
        <taxon>Saprolegniomycetes</taxon>
        <taxon>Saprolegniales</taxon>
        <taxon>Saprolegniaceae</taxon>
        <taxon>Saprolegnia</taxon>
    </lineage>
</organism>
<feature type="transmembrane region" description="Helical" evidence="5">
    <location>
        <begin position="268"/>
        <end position="289"/>
    </location>
</feature>
<feature type="transmembrane region" description="Helical" evidence="5">
    <location>
        <begin position="224"/>
        <end position="247"/>
    </location>
</feature>
<dbReference type="Gene3D" id="1.20.1740.10">
    <property type="entry name" value="Amino acid/polyamine transporter I"/>
    <property type="match status" value="1"/>
</dbReference>
<dbReference type="GO" id="GO:0016020">
    <property type="term" value="C:membrane"/>
    <property type="evidence" value="ECO:0007669"/>
    <property type="project" value="UniProtKB-SubCell"/>
</dbReference>
<gene>
    <name evidence="6" type="ORF">SDRG_11799</name>
</gene>
<dbReference type="InParanoid" id="T0RKS8"/>
<protein>
    <recommendedName>
        <fullName evidence="8">Amino acid permease/ SLC12A domain-containing protein</fullName>
    </recommendedName>
</protein>
<accession>T0RKS8</accession>
<dbReference type="GeneID" id="19952526"/>
<evidence type="ECO:0000256" key="3">
    <source>
        <dbReference type="ARBA" id="ARBA00022989"/>
    </source>
</evidence>
<dbReference type="STRING" id="1156394.T0RKS8"/>
<sequence>MGGLAIQVRPAEAAKASTEVPKPIRLATRVDDVAAATVAPRDRANTLHVCCLGLLTVLSGQYYGWNVAFTTGFAPFAVSQLVMALTYVVYVSCAAEVCGKIAFSGGVYGLSRVTLGYYVGYMVGCLELLEYIAASSVSIVYLGRFLTFTLDLSAEWALLAWLFVYSVCIGCVALPGRFLWPLVVVLAVLSLLPSVLFIGGTIQLANLEKFGAYADAQDRMQRVWASGTIVSAYLAWLPYTTWAYAGVECLSLVTDMTNSPKVTVPRGMLYCIGVLFVSNFAIVCLVPSLPPGIASAATAAYPLTNGFRLAYDLSASSSAWLVFPAHVGAALGFLRPSGRLVQALADSSLLPPWLGLKSAAYTGRWKAVTIASMFGYVLCVLSYFFQVFAKALPHLAMLAACGCYAAQLVGFILLRTSYKAECHGYRSPFGIGSAVLAIGSFGILAISILGAFQDDDGVAALTYLAYVVVISLYYYVACKDRQTVSKDEYASIFRFTIIKFNNMKRRMTRQNQRKSSQWTKVISLLQSNSTLSSSNRVSYVDVGVNRGSRLSQPRRMSIAPK</sequence>
<evidence type="ECO:0000256" key="5">
    <source>
        <dbReference type="SAM" id="Phobius"/>
    </source>
</evidence>
<feature type="transmembrane region" description="Helical" evidence="5">
    <location>
        <begin position="182"/>
        <end position="204"/>
    </location>
</feature>
<dbReference type="RefSeq" id="XP_008616075.1">
    <property type="nucleotide sequence ID" value="XM_008617853.1"/>
</dbReference>
<reference evidence="6 7" key="1">
    <citation type="submission" date="2012-04" db="EMBL/GenBank/DDBJ databases">
        <title>The Genome Sequence of Saprolegnia declina VS20.</title>
        <authorList>
            <consortium name="The Broad Institute Genome Sequencing Platform"/>
            <person name="Russ C."/>
            <person name="Nusbaum C."/>
            <person name="Tyler B."/>
            <person name="van West P."/>
            <person name="Dieguez-Uribeondo J."/>
            <person name="de Bruijn I."/>
            <person name="Tripathy S."/>
            <person name="Jiang R."/>
            <person name="Young S.K."/>
            <person name="Zeng Q."/>
            <person name="Gargeya S."/>
            <person name="Fitzgerald M."/>
            <person name="Haas B."/>
            <person name="Abouelleil A."/>
            <person name="Alvarado L."/>
            <person name="Arachchi H.M."/>
            <person name="Berlin A."/>
            <person name="Chapman S.B."/>
            <person name="Goldberg J."/>
            <person name="Griggs A."/>
            <person name="Gujja S."/>
            <person name="Hansen M."/>
            <person name="Howarth C."/>
            <person name="Imamovic A."/>
            <person name="Larimer J."/>
            <person name="McCowen C."/>
            <person name="Montmayeur A."/>
            <person name="Murphy C."/>
            <person name="Neiman D."/>
            <person name="Pearson M."/>
            <person name="Priest M."/>
            <person name="Roberts A."/>
            <person name="Saif S."/>
            <person name="Shea T."/>
            <person name="Sisk P."/>
            <person name="Sykes S."/>
            <person name="Wortman J."/>
            <person name="Nusbaum C."/>
            <person name="Birren B."/>
        </authorList>
    </citation>
    <scope>NUCLEOTIDE SEQUENCE [LARGE SCALE GENOMIC DNA]</scope>
    <source>
        <strain evidence="6 7">VS20</strain>
    </source>
</reference>
<feature type="transmembrane region" description="Helical" evidence="5">
    <location>
        <begin position="367"/>
        <end position="389"/>
    </location>
</feature>
<feature type="transmembrane region" description="Helical" evidence="5">
    <location>
        <begin position="309"/>
        <end position="334"/>
    </location>
</feature>
<dbReference type="EMBL" id="JH767175">
    <property type="protein sequence ID" value="EQC30482.1"/>
    <property type="molecule type" value="Genomic_DNA"/>
</dbReference>
<keyword evidence="2 5" id="KW-0812">Transmembrane</keyword>
<feature type="transmembrane region" description="Helical" evidence="5">
    <location>
        <begin position="154"/>
        <end position="175"/>
    </location>
</feature>
<name>T0RKS8_SAPDV</name>
<evidence type="ECO:0000256" key="1">
    <source>
        <dbReference type="ARBA" id="ARBA00004141"/>
    </source>
</evidence>
<evidence type="ECO:0000256" key="4">
    <source>
        <dbReference type="ARBA" id="ARBA00023136"/>
    </source>
</evidence>
<keyword evidence="3 5" id="KW-1133">Transmembrane helix</keyword>
<feature type="transmembrane region" description="Helical" evidence="5">
    <location>
        <begin position="77"/>
        <end position="103"/>
    </location>
</feature>
<feature type="transmembrane region" description="Helical" evidence="5">
    <location>
        <begin position="458"/>
        <end position="476"/>
    </location>
</feature>
<feature type="transmembrane region" description="Helical" evidence="5">
    <location>
        <begin position="46"/>
        <end position="65"/>
    </location>
</feature>
<keyword evidence="4 5" id="KW-0472">Membrane</keyword>
<evidence type="ECO:0000313" key="6">
    <source>
        <dbReference type="EMBL" id="EQC30482.1"/>
    </source>
</evidence>
<feature type="transmembrane region" description="Helical" evidence="5">
    <location>
        <begin position="429"/>
        <end position="452"/>
    </location>
</feature>
<dbReference type="VEuPathDB" id="FungiDB:SDRG_11799"/>
<dbReference type="PANTHER" id="PTHR42770:SF7">
    <property type="entry name" value="MEMBRANE PROTEIN"/>
    <property type="match status" value="1"/>
</dbReference>
<feature type="transmembrane region" description="Helical" evidence="5">
    <location>
        <begin position="115"/>
        <end position="142"/>
    </location>
</feature>
<evidence type="ECO:0000256" key="2">
    <source>
        <dbReference type="ARBA" id="ARBA00022692"/>
    </source>
</evidence>
<proteinExistence type="predicted"/>
<evidence type="ECO:0000313" key="7">
    <source>
        <dbReference type="Proteomes" id="UP000030762"/>
    </source>
</evidence>
<comment type="subcellular location">
    <subcellularLocation>
        <location evidence="1">Membrane</location>
        <topology evidence="1">Multi-pass membrane protein</topology>
    </subcellularLocation>
</comment>
<dbReference type="PANTHER" id="PTHR42770">
    <property type="entry name" value="AMINO ACID TRANSPORTER-RELATED"/>
    <property type="match status" value="1"/>
</dbReference>
<dbReference type="Proteomes" id="UP000030762">
    <property type="component" value="Unassembled WGS sequence"/>
</dbReference>